<dbReference type="EMBL" id="PXYV01000003">
    <property type="protein sequence ID" value="PSR23829.1"/>
    <property type="molecule type" value="Genomic_DNA"/>
</dbReference>
<sequence length="118" mass="13410">MNQSRTQRVAQLMQRELGQMLLMEVKDPRIGFVSVTRVEVTRDLSQARAYVSVMGSESERQESLAGLRQAASFLRGEVGRRLGLRKAPQIVFREDQGIAESIHIQDLMRSLDQDQGHE</sequence>
<dbReference type="PANTHER" id="PTHR33515:SF1">
    <property type="entry name" value="RIBOSOME-BINDING FACTOR A, CHLOROPLASTIC-RELATED"/>
    <property type="match status" value="1"/>
</dbReference>
<dbReference type="InterPro" id="IPR000238">
    <property type="entry name" value="RbfA"/>
</dbReference>
<dbReference type="InterPro" id="IPR015946">
    <property type="entry name" value="KH_dom-like_a/b"/>
</dbReference>
<evidence type="ECO:0000313" key="4">
    <source>
        <dbReference type="Proteomes" id="UP000241848"/>
    </source>
</evidence>
<evidence type="ECO:0000256" key="1">
    <source>
        <dbReference type="ARBA" id="ARBA00022517"/>
    </source>
</evidence>
<evidence type="ECO:0000313" key="3">
    <source>
        <dbReference type="EMBL" id="PSR23829.1"/>
    </source>
</evidence>
<comment type="subcellular location">
    <subcellularLocation>
        <location evidence="2">Cytoplasm</location>
    </subcellularLocation>
</comment>
<dbReference type="GO" id="GO:0005829">
    <property type="term" value="C:cytosol"/>
    <property type="evidence" value="ECO:0007669"/>
    <property type="project" value="TreeGrafter"/>
</dbReference>
<dbReference type="AlphaFoldDB" id="A0A2T2WNK8"/>
<dbReference type="InterPro" id="IPR023799">
    <property type="entry name" value="RbfA_dom_sf"/>
</dbReference>
<keyword evidence="2" id="KW-0963">Cytoplasm</keyword>
<accession>A0A2T2WNK8</accession>
<proteinExistence type="inferred from homology"/>
<gene>
    <name evidence="2" type="primary">rbfA</name>
    <name evidence="3" type="ORF">C7B45_01800</name>
</gene>
<name>A0A2T2WNK8_9FIRM</name>
<comment type="caution">
    <text evidence="3">The sequence shown here is derived from an EMBL/GenBank/DDBJ whole genome shotgun (WGS) entry which is preliminary data.</text>
</comment>
<dbReference type="HAMAP" id="MF_00003">
    <property type="entry name" value="RbfA"/>
    <property type="match status" value="1"/>
</dbReference>
<reference evidence="3 4" key="1">
    <citation type="journal article" date="2014" name="BMC Genomics">
        <title>Comparison of environmental and isolate Sulfobacillus genomes reveals diverse carbon, sulfur, nitrogen, and hydrogen metabolisms.</title>
        <authorList>
            <person name="Justice N.B."/>
            <person name="Norman A."/>
            <person name="Brown C.T."/>
            <person name="Singh A."/>
            <person name="Thomas B.C."/>
            <person name="Banfield J.F."/>
        </authorList>
    </citation>
    <scope>NUCLEOTIDE SEQUENCE [LARGE SCALE GENOMIC DNA]</scope>
    <source>
        <strain evidence="3">AMDSBA3</strain>
    </source>
</reference>
<protein>
    <recommendedName>
        <fullName evidence="2">Ribosome-binding factor A</fullName>
    </recommendedName>
</protein>
<dbReference type="NCBIfam" id="TIGR00082">
    <property type="entry name" value="rbfA"/>
    <property type="match status" value="1"/>
</dbReference>
<dbReference type="InterPro" id="IPR020053">
    <property type="entry name" value="Ribosome-bd_factorA_CS"/>
</dbReference>
<dbReference type="GO" id="GO:0043024">
    <property type="term" value="F:ribosomal small subunit binding"/>
    <property type="evidence" value="ECO:0007669"/>
    <property type="project" value="TreeGrafter"/>
</dbReference>
<dbReference type="Gene3D" id="3.30.300.20">
    <property type="match status" value="1"/>
</dbReference>
<dbReference type="SUPFAM" id="SSF89919">
    <property type="entry name" value="Ribosome-binding factor A, RbfA"/>
    <property type="match status" value="1"/>
</dbReference>
<comment type="similarity">
    <text evidence="2">Belongs to the RbfA family.</text>
</comment>
<keyword evidence="1 2" id="KW-0690">Ribosome biogenesis</keyword>
<evidence type="ECO:0000256" key="2">
    <source>
        <dbReference type="HAMAP-Rule" id="MF_00003"/>
    </source>
</evidence>
<comment type="subunit">
    <text evidence="2">Monomer. Binds 30S ribosomal subunits, but not 50S ribosomal subunits or 70S ribosomes.</text>
</comment>
<comment type="function">
    <text evidence="2">One of several proteins that assist in the late maturation steps of the functional core of the 30S ribosomal subunit. Associates with free 30S ribosomal subunits (but not with 30S subunits that are part of 70S ribosomes or polysomes). Required for efficient processing of 16S rRNA. May interact with the 5'-terminal helix region of 16S rRNA.</text>
</comment>
<dbReference type="Pfam" id="PF02033">
    <property type="entry name" value="RBFA"/>
    <property type="match status" value="1"/>
</dbReference>
<organism evidence="3 4">
    <name type="scientific">Sulfobacillus acidophilus</name>
    <dbReference type="NCBI Taxonomy" id="53633"/>
    <lineage>
        <taxon>Bacteria</taxon>
        <taxon>Bacillati</taxon>
        <taxon>Bacillota</taxon>
        <taxon>Clostridia</taxon>
        <taxon>Eubacteriales</taxon>
        <taxon>Clostridiales Family XVII. Incertae Sedis</taxon>
        <taxon>Sulfobacillus</taxon>
    </lineage>
</organism>
<dbReference type="Proteomes" id="UP000241848">
    <property type="component" value="Unassembled WGS sequence"/>
</dbReference>
<dbReference type="GO" id="GO:0030490">
    <property type="term" value="P:maturation of SSU-rRNA"/>
    <property type="evidence" value="ECO:0007669"/>
    <property type="project" value="UniProtKB-UniRule"/>
</dbReference>
<dbReference type="PANTHER" id="PTHR33515">
    <property type="entry name" value="RIBOSOME-BINDING FACTOR A, CHLOROPLASTIC-RELATED"/>
    <property type="match status" value="1"/>
</dbReference>
<dbReference type="PROSITE" id="PS01319">
    <property type="entry name" value="RBFA"/>
    <property type="match status" value="1"/>
</dbReference>